<dbReference type="FunFam" id="3.90.650.10:FF:000011">
    <property type="entry name" value="Phosphoribosylformylglycinamidine cyclo-ligase"/>
    <property type="match status" value="1"/>
</dbReference>
<feature type="region of interest" description="Disordered" evidence="16">
    <location>
        <begin position="1"/>
        <end position="56"/>
    </location>
</feature>
<dbReference type="Gene3D" id="3.90.650.10">
    <property type="entry name" value="PurM-like C-terminal domain"/>
    <property type="match status" value="1"/>
</dbReference>
<dbReference type="AlphaFoldDB" id="A0A9X0QAB1"/>
<dbReference type="SUPFAM" id="SSF56042">
    <property type="entry name" value="PurM C-terminal domain-like"/>
    <property type="match status" value="1"/>
</dbReference>
<feature type="domain" description="PurM-like N-terminal" evidence="17">
    <location>
        <begin position="112"/>
        <end position="217"/>
    </location>
</feature>
<dbReference type="PANTHER" id="PTHR10520:SF12">
    <property type="entry name" value="TRIFUNCTIONAL PURINE BIOSYNTHETIC PROTEIN ADENOSINE-3"/>
    <property type="match status" value="1"/>
</dbReference>
<evidence type="ECO:0000256" key="13">
    <source>
        <dbReference type="ARBA" id="ARBA00033093"/>
    </source>
</evidence>
<comment type="pathway">
    <text evidence="2 15">Purine metabolism; IMP biosynthesis via de novo pathway; 5-amino-1-(5-phospho-D-ribosyl)imidazole from N(2)-formyl-N(1)-(5-phospho-D-ribosyl)glycinamide: step 2/2.</text>
</comment>
<dbReference type="GO" id="GO:0046084">
    <property type="term" value="P:adenine biosynthetic process"/>
    <property type="evidence" value="ECO:0007669"/>
    <property type="project" value="TreeGrafter"/>
</dbReference>
<feature type="compositionally biased region" description="Pro residues" evidence="16">
    <location>
        <begin position="1"/>
        <end position="10"/>
    </location>
</feature>
<organism evidence="19 20">
    <name type="scientific">Tunturiibacter gelidiferens</name>
    <dbReference type="NCBI Taxonomy" id="3069689"/>
    <lineage>
        <taxon>Bacteria</taxon>
        <taxon>Pseudomonadati</taxon>
        <taxon>Acidobacteriota</taxon>
        <taxon>Terriglobia</taxon>
        <taxon>Terriglobales</taxon>
        <taxon>Acidobacteriaceae</taxon>
        <taxon>Tunturiibacter</taxon>
    </lineage>
</organism>
<evidence type="ECO:0000256" key="4">
    <source>
        <dbReference type="ARBA" id="ARBA00013047"/>
    </source>
</evidence>
<dbReference type="GO" id="GO:0005524">
    <property type="term" value="F:ATP binding"/>
    <property type="evidence" value="ECO:0007669"/>
    <property type="project" value="UniProtKB-KW"/>
</dbReference>
<evidence type="ECO:0000256" key="6">
    <source>
        <dbReference type="ARBA" id="ARBA00022490"/>
    </source>
</evidence>
<dbReference type="InterPro" id="IPR004733">
    <property type="entry name" value="PurM_cligase"/>
</dbReference>
<dbReference type="InterPro" id="IPR036676">
    <property type="entry name" value="PurM-like_C_sf"/>
</dbReference>
<dbReference type="Pfam" id="PF02769">
    <property type="entry name" value="AIRS_C"/>
    <property type="match status" value="1"/>
</dbReference>
<comment type="similarity">
    <text evidence="3 15">Belongs to the AIR synthase family.</text>
</comment>
<sequence>MPDETSPPPDSIATHRPTSGQDKSTGVSPLQSANAERKATALKRSSSEETAKSPAKKSISYADAGVDITSGDRSKQRIKMLARKTFNKQVLSEIGGFGGLFALDLEKFPNPVLVSSADGVGTKLKVAFDLGIHHTVGQDLVNHCVNDIAVQGATPLFFLDYLATGKLEDIVIERVVQGISEACKANGCALIGGETAQMPGFYADGEYDLAGTIIGAVSRDKIITGEQIQIGDVLVGLPSNGLHTNGYSLARKLLFEVAKYGPEQYINELKDKTGAALMRTHRSYLSVIKKLTGADVVSGMAHITGGGITENLPRILPKGIGALVDRASWTVPPLFEHLQQLGNVEEDEMLRTFNMGIGLIAVIPAEKIKKAKAILNRANERHCLIGRIVRGERKVSYN</sequence>
<evidence type="ECO:0000256" key="2">
    <source>
        <dbReference type="ARBA" id="ARBA00004686"/>
    </source>
</evidence>
<dbReference type="NCBIfam" id="TIGR00878">
    <property type="entry name" value="purM"/>
    <property type="match status" value="1"/>
</dbReference>
<evidence type="ECO:0000259" key="17">
    <source>
        <dbReference type="Pfam" id="PF00586"/>
    </source>
</evidence>
<comment type="catalytic activity">
    <reaction evidence="14 15">
        <text>2-formamido-N(1)-(5-O-phospho-beta-D-ribosyl)acetamidine + ATP = 5-amino-1-(5-phospho-beta-D-ribosyl)imidazole + ADP + phosphate + H(+)</text>
        <dbReference type="Rhea" id="RHEA:23032"/>
        <dbReference type="ChEBI" id="CHEBI:15378"/>
        <dbReference type="ChEBI" id="CHEBI:30616"/>
        <dbReference type="ChEBI" id="CHEBI:43474"/>
        <dbReference type="ChEBI" id="CHEBI:137981"/>
        <dbReference type="ChEBI" id="CHEBI:147287"/>
        <dbReference type="ChEBI" id="CHEBI:456216"/>
        <dbReference type="EC" id="6.3.3.1"/>
    </reaction>
</comment>
<dbReference type="GO" id="GO:0006189">
    <property type="term" value="P:'de novo' IMP biosynthetic process"/>
    <property type="evidence" value="ECO:0007669"/>
    <property type="project" value="UniProtKB-UniRule"/>
</dbReference>
<dbReference type="PANTHER" id="PTHR10520">
    <property type="entry name" value="TRIFUNCTIONAL PURINE BIOSYNTHETIC PROTEIN ADENOSINE-3-RELATED"/>
    <property type="match status" value="1"/>
</dbReference>
<evidence type="ECO:0000313" key="19">
    <source>
        <dbReference type="EMBL" id="MBB5326921.1"/>
    </source>
</evidence>
<keyword evidence="6 15" id="KW-0963">Cytoplasm</keyword>
<keyword evidence="20" id="KW-1185">Reference proteome</keyword>
<dbReference type="GO" id="GO:0004641">
    <property type="term" value="F:phosphoribosylformylglycinamidine cyclo-ligase activity"/>
    <property type="evidence" value="ECO:0007669"/>
    <property type="project" value="UniProtKB-UniRule"/>
</dbReference>
<evidence type="ECO:0000256" key="10">
    <source>
        <dbReference type="ARBA" id="ARBA00022840"/>
    </source>
</evidence>
<evidence type="ECO:0000256" key="16">
    <source>
        <dbReference type="SAM" id="MobiDB-lite"/>
    </source>
</evidence>
<dbReference type="InterPro" id="IPR036921">
    <property type="entry name" value="PurM-like_N_sf"/>
</dbReference>
<dbReference type="Proteomes" id="UP000535182">
    <property type="component" value="Unassembled WGS sequence"/>
</dbReference>
<evidence type="ECO:0000256" key="14">
    <source>
        <dbReference type="ARBA" id="ARBA00049057"/>
    </source>
</evidence>
<feature type="compositionally biased region" description="Polar residues" evidence="16">
    <location>
        <begin position="16"/>
        <end position="34"/>
    </location>
</feature>
<keyword evidence="10 15" id="KW-0067">ATP-binding</keyword>
<dbReference type="InterPro" id="IPR010918">
    <property type="entry name" value="PurM-like_C_dom"/>
</dbReference>
<feature type="domain" description="PurM-like C-terminal" evidence="18">
    <location>
        <begin position="230"/>
        <end position="394"/>
    </location>
</feature>
<gene>
    <name evidence="15" type="primary">purM</name>
    <name evidence="19" type="ORF">HDF14_000515</name>
</gene>
<evidence type="ECO:0000256" key="1">
    <source>
        <dbReference type="ARBA" id="ARBA00004496"/>
    </source>
</evidence>
<proteinExistence type="inferred from homology"/>
<dbReference type="Pfam" id="PF00586">
    <property type="entry name" value="AIRS"/>
    <property type="match status" value="1"/>
</dbReference>
<keyword evidence="7 15" id="KW-0436">Ligase</keyword>
<evidence type="ECO:0000313" key="20">
    <source>
        <dbReference type="Proteomes" id="UP000535182"/>
    </source>
</evidence>
<name>A0A9X0QAB1_9BACT</name>
<feature type="compositionally biased region" description="Basic and acidic residues" evidence="16">
    <location>
        <begin position="35"/>
        <end position="51"/>
    </location>
</feature>
<dbReference type="InterPro" id="IPR016188">
    <property type="entry name" value="PurM-like_N"/>
</dbReference>
<dbReference type="HAMAP" id="MF_00741">
    <property type="entry name" value="AIRS"/>
    <property type="match status" value="1"/>
</dbReference>
<dbReference type="CDD" id="cd02196">
    <property type="entry name" value="PurM"/>
    <property type="match status" value="1"/>
</dbReference>
<evidence type="ECO:0000256" key="7">
    <source>
        <dbReference type="ARBA" id="ARBA00022598"/>
    </source>
</evidence>
<comment type="subcellular location">
    <subcellularLocation>
        <location evidence="1 15">Cytoplasm</location>
    </subcellularLocation>
</comment>
<evidence type="ECO:0000259" key="18">
    <source>
        <dbReference type="Pfam" id="PF02769"/>
    </source>
</evidence>
<evidence type="ECO:0000256" key="11">
    <source>
        <dbReference type="ARBA" id="ARBA00031908"/>
    </source>
</evidence>
<comment type="caution">
    <text evidence="19">The sequence shown here is derived from an EMBL/GenBank/DDBJ whole genome shotgun (WGS) entry which is preliminary data.</text>
</comment>
<evidence type="ECO:0000256" key="15">
    <source>
        <dbReference type="HAMAP-Rule" id="MF_00741"/>
    </source>
</evidence>
<dbReference type="GO" id="GO:0004637">
    <property type="term" value="F:phosphoribosylamine-glycine ligase activity"/>
    <property type="evidence" value="ECO:0007669"/>
    <property type="project" value="TreeGrafter"/>
</dbReference>
<dbReference type="EMBL" id="JACHEB010000001">
    <property type="protein sequence ID" value="MBB5326921.1"/>
    <property type="molecule type" value="Genomic_DNA"/>
</dbReference>
<dbReference type="SUPFAM" id="SSF55326">
    <property type="entry name" value="PurM N-terminal domain-like"/>
    <property type="match status" value="1"/>
</dbReference>
<keyword evidence="9 15" id="KW-0658">Purine biosynthesis</keyword>
<keyword evidence="8 15" id="KW-0547">Nucleotide-binding</keyword>
<dbReference type="FunFam" id="3.30.1330.10:FF:000001">
    <property type="entry name" value="Phosphoribosylformylglycinamidine cyclo-ligase"/>
    <property type="match status" value="1"/>
</dbReference>
<evidence type="ECO:0000256" key="3">
    <source>
        <dbReference type="ARBA" id="ARBA00010280"/>
    </source>
</evidence>
<evidence type="ECO:0000256" key="5">
    <source>
        <dbReference type="ARBA" id="ARBA00020367"/>
    </source>
</evidence>
<evidence type="ECO:0000256" key="9">
    <source>
        <dbReference type="ARBA" id="ARBA00022755"/>
    </source>
</evidence>
<accession>A0A9X0QAB1</accession>
<evidence type="ECO:0000256" key="8">
    <source>
        <dbReference type="ARBA" id="ARBA00022741"/>
    </source>
</evidence>
<dbReference type="EC" id="6.3.3.1" evidence="4 15"/>
<reference evidence="19 20" key="1">
    <citation type="submission" date="2020-08" db="EMBL/GenBank/DDBJ databases">
        <title>Genomic Encyclopedia of Type Strains, Phase IV (KMG-V): Genome sequencing to study the core and pangenomes of soil and plant-associated prokaryotes.</title>
        <authorList>
            <person name="Whitman W."/>
        </authorList>
    </citation>
    <scope>NUCLEOTIDE SEQUENCE [LARGE SCALE GENOMIC DNA]</scope>
    <source>
        <strain evidence="19 20">X5P2</strain>
    </source>
</reference>
<protein>
    <recommendedName>
        <fullName evidence="5 15">Phosphoribosylformylglycinamidine cyclo-ligase</fullName>
        <ecNumber evidence="4 15">6.3.3.1</ecNumber>
    </recommendedName>
    <alternativeName>
        <fullName evidence="12 15">AIR synthase</fullName>
    </alternativeName>
    <alternativeName>
        <fullName evidence="13 15">AIRS</fullName>
    </alternativeName>
    <alternativeName>
        <fullName evidence="11 15">Phosphoribosyl-aminoimidazole synthetase</fullName>
    </alternativeName>
</protein>
<dbReference type="Gene3D" id="3.30.1330.10">
    <property type="entry name" value="PurM-like, N-terminal domain"/>
    <property type="match status" value="1"/>
</dbReference>
<dbReference type="GO" id="GO:0005829">
    <property type="term" value="C:cytosol"/>
    <property type="evidence" value="ECO:0007669"/>
    <property type="project" value="TreeGrafter"/>
</dbReference>
<evidence type="ECO:0000256" key="12">
    <source>
        <dbReference type="ARBA" id="ARBA00032931"/>
    </source>
</evidence>